<keyword evidence="3" id="KW-0731">Sigma factor</keyword>
<feature type="compositionally biased region" description="Pro residues" evidence="6">
    <location>
        <begin position="559"/>
        <end position="590"/>
    </location>
</feature>
<dbReference type="InterPro" id="IPR013325">
    <property type="entry name" value="RNA_pol_sigma_r2"/>
</dbReference>
<keyword evidence="5" id="KW-0804">Transcription</keyword>
<evidence type="ECO:0000256" key="4">
    <source>
        <dbReference type="ARBA" id="ARBA00023125"/>
    </source>
</evidence>
<dbReference type="InterPro" id="IPR007627">
    <property type="entry name" value="RNA_pol_sigma70_r2"/>
</dbReference>
<feature type="compositionally biased region" description="Pro residues" evidence="6">
    <location>
        <begin position="316"/>
        <end position="351"/>
    </location>
</feature>
<evidence type="ECO:0000259" key="8">
    <source>
        <dbReference type="Pfam" id="PF13490"/>
    </source>
</evidence>
<dbReference type="GO" id="GO:0003677">
    <property type="term" value="F:DNA binding"/>
    <property type="evidence" value="ECO:0007669"/>
    <property type="project" value="UniProtKB-KW"/>
</dbReference>
<evidence type="ECO:0000256" key="3">
    <source>
        <dbReference type="ARBA" id="ARBA00023082"/>
    </source>
</evidence>
<dbReference type="Gene3D" id="1.10.1740.10">
    <property type="match status" value="1"/>
</dbReference>
<evidence type="ECO:0000256" key="5">
    <source>
        <dbReference type="ARBA" id="ARBA00023163"/>
    </source>
</evidence>
<reference evidence="9" key="1">
    <citation type="submission" date="2021-10" db="EMBL/GenBank/DDBJ databases">
        <title>Streptomonospora sp. nov., isolated from mangrove soil.</title>
        <authorList>
            <person name="Chen X."/>
            <person name="Ge X."/>
            <person name="Liu W."/>
        </authorList>
    </citation>
    <scope>NUCLEOTIDE SEQUENCE</scope>
    <source>
        <strain evidence="9">S1-112</strain>
    </source>
</reference>
<evidence type="ECO:0000313" key="10">
    <source>
        <dbReference type="Proteomes" id="UP001140076"/>
    </source>
</evidence>
<dbReference type="SUPFAM" id="SSF88946">
    <property type="entry name" value="Sigma2 domain of RNA polymerase sigma factors"/>
    <property type="match status" value="1"/>
</dbReference>
<dbReference type="PANTHER" id="PTHR43133:SF8">
    <property type="entry name" value="RNA POLYMERASE SIGMA FACTOR HI_1459-RELATED"/>
    <property type="match status" value="1"/>
</dbReference>
<feature type="region of interest" description="Disordered" evidence="6">
    <location>
        <begin position="309"/>
        <end position="385"/>
    </location>
</feature>
<evidence type="ECO:0000256" key="6">
    <source>
        <dbReference type="SAM" id="MobiDB-lite"/>
    </source>
</evidence>
<dbReference type="Gene3D" id="1.10.10.10">
    <property type="entry name" value="Winged helix-like DNA-binding domain superfamily/Winged helix DNA-binding domain"/>
    <property type="match status" value="1"/>
</dbReference>
<feature type="region of interest" description="Disordered" evidence="6">
    <location>
        <begin position="559"/>
        <end position="684"/>
    </location>
</feature>
<protein>
    <submittedName>
        <fullName evidence="9">Sigma-70 family RNA polymerase sigma factor</fullName>
    </submittedName>
</protein>
<dbReference type="Gene3D" id="1.10.10.1320">
    <property type="entry name" value="Anti-sigma factor, zinc-finger domain"/>
    <property type="match status" value="1"/>
</dbReference>
<feature type="domain" description="Putative zinc-finger" evidence="8">
    <location>
        <begin position="197"/>
        <end position="231"/>
    </location>
</feature>
<dbReference type="InterPro" id="IPR036388">
    <property type="entry name" value="WH-like_DNA-bd_sf"/>
</dbReference>
<dbReference type="PANTHER" id="PTHR43133">
    <property type="entry name" value="RNA POLYMERASE ECF-TYPE SIGMA FACTO"/>
    <property type="match status" value="1"/>
</dbReference>
<keyword evidence="2" id="KW-0805">Transcription regulation</keyword>
<gene>
    <name evidence="9" type="ORF">LG943_10255</name>
</gene>
<dbReference type="RefSeq" id="WP_270071986.1">
    <property type="nucleotide sequence ID" value="NZ_JAJAQC010000014.1"/>
</dbReference>
<sequence length="936" mass="96814">MTEPYGDHGELLIGDDELLSQVREGDTDAFESLYTRHAGAARGLARQLVRGDSEVDDVVAETFTRVLSVVRRGGGPRDGFRPYLLTALRHVVYDRARGEKRQVVTDEMEHFDSGEPFVDPAVEGLERSLIARAYLSLPERWQAVLWYTEIEGVKPAEAAPSLGMKPNSVAALAYRAREGLRQAYLQMHLAGSAAETCRPALDRLGAYVRGALAKRDTALVDRHLDECADCREVYAELMDVNVGLRGIILPLFAGPAAAGYLAALPAGPLAGGWWARLPKGQQQAVAGGAATAAVAAAVAVALVANEQTVPEDDPPAAAPPAPSGEQPAPPGPRPEPPAPPGPPDARPPQQQPPGERPRPAEPAPPGAPDAAPPDRPQPPEARPAAAPAFTAAIDPVGALVPGRAGIVVLSVRNTGGAADDDVTADITLPAGVTVSESARAGNAVPFAEGTGDWSCGATAEGGNCVTPGIAAGDTSTQYIDVDVASDADSGGALRVSVRSGGVRATATGSRGVDPEGTAARYATAGRVRAETVGGALQTCVPPEPHTHWWPWTPEPGWPFGPEYAPPEESPAPSPPAPSAPEAPAAPPAEPPAEADDHRPPRPAPPAPPTSPRPSRPPAPLPPQASPTAPTPQEPAPPRPSAPAPPAASTGPSAPPSAAPPAGDGRRGHRPPPCAEALDPSGVRLDNDHWRMRRLDLDDDPDTRSSSSAAWELPRGGAVRWAGLYFSAVGAAPERATAALRGPGAATYTTVTAESVRPADLPGYPAYQAFAEVTDLVRAHGGGRWWAADIPQRTGVGTYAGWSLVVVVEDPAAPVNQAMVLDSGRPVFHDPRGARLPLAGLLPSAVPATVDVIAWEGDTGLGGDRVLLNDRPLTPAGGDPDNAFTGTARGARGNPHGFGTDVRRFSAVLPREPELRLVSAQDAYLAGAVAVTAPLRT</sequence>
<dbReference type="InterPro" id="IPR039425">
    <property type="entry name" value="RNA_pol_sigma-70-like"/>
</dbReference>
<proteinExistence type="inferred from homology"/>
<feature type="region of interest" description="Disordered" evidence="6">
    <location>
        <begin position="874"/>
        <end position="896"/>
    </location>
</feature>
<dbReference type="InterPro" id="IPR027383">
    <property type="entry name" value="Znf_put"/>
</dbReference>
<organism evidence="9 10">
    <name type="scientific">Streptomonospora mangrovi</name>
    <dbReference type="NCBI Taxonomy" id="2883123"/>
    <lineage>
        <taxon>Bacteria</taxon>
        <taxon>Bacillati</taxon>
        <taxon>Actinomycetota</taxon>
        <taxon>Actinomycetes</taxon>
        <taxon>Streptosporangiales</taxon>
        <taxon>Nocardiopsidaceae</taxon>
        <taxon>Streptomonospora</taxon>
    </lineage>
</organism>
<dbReference type="EMBL" id="JAJAQC010000014">
    <property type="protein sequence ID" value="MDA0564706.1"/>
    <property type="molecule type" value="Genomic_DNA"/>
</dbReference>
<dbReference type="InterPro" id="IPR013324">
    <property type="entry name" value="RNA_pol_sigma_r3/r4-like"/>
</dbReference>
<keyword evidence="4" id="KW-0238">DNA-binding</keyword>
<dbReference type="AlphaFoldDB" id="A0A9X3NMC6"/>
<keyword evidence="10" id="KW-1185">Reference proteome</keyword>
<dbReference type="InterPro" id="IPR014284">
    <property type="entry name" value="RNA_pol_sigma-70_dom"/>
</dbReference>
<dbReference type="Pfam" id="PF13490">
    <property type="entry name" value="zf-HC2"/>
    <property type="match status" value="1"/>
</dbReference>
<dbReference type="GO" id="GO:0006352">
    <property type="term" value="P:DNA-templated transcription initiation"/>
    <property type="evidence" value="ECO:0007669"/>
    <property type="project" value="InterPro"/>
</dbReference>
<evidence type="ECO:0000313" key="9">
    <source>
        <dbReference type="EMBL" id="MDA0564706.1"/>
    </source>
</evidence>
<dbReference type="SUPFAM" id="SSF88659">
    <property type="entry name" value="Sigma3 and sigma4 domains of RNA polymerase sigma factors"/>
    <property type="match status" value="1"/>
</dbReference>
<dbReference type="Pfam" id="PF04542">
    <property type="entry name" value="Sigma70_r2"/>
    <property type="match status" value="1"/>
</dbReference>
<dbReference type="NCBIfam" id="TIGR02937">
    <property type="entry name" value="sigma70-ECF"/>
    <property type="match status" value="1"/>
</dbReference>
<comment type="caution">
    <text evidence="9">The sequence shown here is derived from an EMBL/GenBank/DDBJ whole genome shotgun (WGS) entry which is preliminary data.</text>
</comment>
<accession>A0A9X3NMC6</accession>
<evidence type="ECO:0000256" key="2">
    <source>
        <dbReference type="ARBA" id="ARBA00023015"/>
    </source>
</evidence>
<name>A0A9X3NMC6_9ACTN</name>
<feature type="domain" description="RNA polymerase sigma-70 region 2" evidence="7">
    <location>
        <begin position="33"/>
        <end position="101"/>
    </location>
</feature>
<dbReference type="GO" id="GO:0016987">
    <property type="term" value="F:sigma factor activity"/>
    <property type="evidence" value="ECO:0007669"/>
    <property type="project" value="UniProtKB-KW"/>
</dbReference>
<comment type="similarity">
    <text evidence="1">Belongs to the sigma-70 factor family. ECF subfamily.</text>
</comment>
<dbReference type="InterPro" id="IPR041916">
    <property type="entry name" value="Anti_sigma_zinc_sf"/>
</dbReference>
<feature type="compositionally biased region" description="Pro residues" evidence="6">
    <location>
        <begin position="360"/>
        <end position="381"/>
    </location>
</feature>
<feature type="compositionally biased region" description="Pro residues" evidence="6">
    <location>
        <begin position="601"/>
        <end position="645"/>
    </location>
</feature>
<evidence type="ECO:0000259" key="7">
    <source>
        <dbReference type="Pfam" id="PF04542"/>
    </source>
</evidence>
<dbReference type="Proteomes" id="UP001140076">
    <property type="component" value="Unassembled WGS sequence"/>
</dbReference>
<evidence type="ECO:0000256" key="1">
    <source>
        <dbReference type="ARBA" id="ARBA00010641"/>
    </source>
</evidence>